<feature type="compositionally biased region" description="Basic residues" evidence="9">
    <location>
        <begin position="291"/>
        <end position="300"/>
    </location>
</feature>
<feature type="transmembrane region" description="Helical" evidence="10">
    <location>
        <begin position="58"/>
        <end position="80"/>
    </location>
</feature>
<feature type="domain" description="ABC transmembrane type-1" evidence="11">
    <location>
        <begin position="356"/>
        <end position="457"/>
    </location>
</feature>
<dbReference type="Proteomes" id="UP001321473">
    <property type="component" value="Unassembled WGS sequence"/>
</dbReference>
<feature type="non-terminal residue" evidence="12">
    <location>
        <position position="457"/>
    </location>
</feature>
<evidence type="ECO:0000256" key="5">
    <source>
        <dbReference type="ARBA" id="ARBA00022741"/>
    </source>
</evidence>
<comment type="caution">
    <text evidence="12">The sequence shown here is derived from an EMBL/GenBank/DDBJ whole genome shotgun (WGS) entry which is preliminary data.</text>
</comment>
<dbReference type="GO" id="GO:0012505">
    <property type="term" value="C:endomembrane system"/>
    <property type="evidence" value="ECO:0007669"/>
    <property type="project" value="UniProtKB-SubCell"/>
</dbReference>
<dbReference type="InterPro" id="IPR036640">
    <property type="entry name" value="ABC1_TM_sf"/>
</dbReference>
<evidence type="ECO:0000313" key="12">
    <source>
        <dbReference type="EMBL" id="KAK8776537.1"/>
    </source>
</evidence>
<keyword evidence="13" id="KW-1185">Reference proteome</keyword>
<feature type="transmembrane region" description="Helical" evidence="10">
    <location>
        <begin position="166"/>
        <end position="185"/>
    </location>
</feature>
<evidence type="ECO:0000256" key="8">
    <source>
        <dbReference type="ARBA" id="ARBA00023136"/>
    </source>
</evidence>
<feature type="transmembrane region" description="Helical" evidence="10">
    <location>
        <begin position="354"/>
        <end position="376"/>
    </location>
</feature>
<dbReference type="SUPFAM" id="SSF52540">
    <property type="entry name" value="P-loop containing nucleoside triphosphate hydrolases"/>
    <property type="match status" value="1"/>
</dbReference>
<keyword evidence="6" id="KW-0067">ATP-binding</keyword>
<dbReference type="GO" id="GO:0140359">
    <property type="term" value="F:ABC-type transporter activity"/>
    <property type="evidence" value="ECO:0007669"/>
    <property type="project" value="InterPro"/>
</dbReference>
<sequence length="457" mass="51033">VLASVLLTTARRCGVCTSGPLFMFWFLMSLAYLVRYRSVLLEVFSEDRGSIWDDQMEWRFATIVIYCPVLMAQFLLSCLADTRKTTSTKIAPENHCPERNASFLSKLFFSWFNSVARGLYTTGEIVNLMSVDIQKVMDYIEIFNLLWVTPLLICVSIWLLWGQLGIATLGGIVVMLILLPINGVVTANVKKYQTRVLVTHRLSVLPQVDKVVVLHDGKITDMGTYEELLTRSGAFSDFLEQFLQEDEVIGGVPCEDMQLLGKIASRVGASKELVRLSGHDGDSASDTERGGRRHHISSKRSTRDGSVTVGGKPVKTMETPPTAGAKLTGQESSQVGSVKWWVYLAYIKAMGKKLTALMLVSYVFSHTFNIMTSYWLSLWSNDALEPELATDPVQRNFRLGMYAMYGLTETVFILVGTISLNLAAIQGSKILHADMLQRVLRSPMSFFDTTPMGRILN</sequence>
<feature type="transmembrane region" description="Helical" evidence="10">
    <location>
        <begin position="21"/>
        <end position="38"/>
    </location>
</feature>
<protein>
    <recommendedName>
        <fullName evidence="11">ABC transmembrane type-1 domain-containing protein</fullName>
    </recommendedName>
</protein>
<dbReference type="InterPro" id="IPR050173">
    <property type="entry name" value="ABC_transporter_C-like"/>
</dbReference>
<keyword evidence="8 10" id="KW-0472">Membrane</keyword>
<dbReference type="InterPro" id="IPR027417">
    <property type="entry name" value="P-loop_NTPase"/>
</dbReference>
<keyword evidence="3 10" id="KW-0812">Transmembrane</keyword>
<dbReference type="InterPro" id="IPR011527">
    <property type="entry name" value="ABC1_TM_dom"/>
</dbReference>
<gene>
    <name evidence="12" type="ORF">V5799_030118</name>
</gene>
<dbReference type="GO" id="GO:0005524">
    <property type="term" value="F:ATP binding"/>
    <property type="evidence" value="ECO:0007669"/>
    <property type="project" value="UniProtKB-KW"/>
</dbReference>
<dbReference type="Gene3D" id="1.20.1560.10">
    <property type="entry name" value="ABC transporter type 1, transmembrane domain"/>
    <property type="match status" value="2"/>
</dbReference>
<evidence type="ECO:0000256" key="2">
    <source>
        <dbReference type="ARBA" id="ARBA00022448"/>
    </source>
</evidence>
<dbReference type="PROSITE" id="PS50929">
    <property type="entry name" value="ABC_TM1F"/>
    <property type="match status" value="2"/>
</dbReference>
<dbReference type="Pfam" id="PF00664">
    <property type="entry name" value="ABC_membrane"/>
    <property type="match status" value="2"/>
</dbReference>
<evidence type="ECO:0000256" key="6">
    <source>
        <dbReference type="ARBA" id="ARBA00022840"/>
    </source>
</evidence>
<evidence type="ECO:0000259" key="11">
    <source>
        <dbReference type="PROSITE" id="PS50929"/>
    </source>
</evidence>
<organism evidence="12 13">
    <name type="scientific">Amblyomma americanum</name>
    <name type="common">Lone star tick</name>
    <dbReference type="NCBI Taxonomy" id="6943"/>
    <lineage>
        <taxon>Eukaryota</taxon>
        <taxon>Metazoa</taxon>
        <taxon>Ecdysozoa</taxon>
        <taxon>Arthropoda</taxon>
        <taxon>Chelicerata</taxon>
        <taxon>Arachnida</taxon>
        <taxon>Acari</taxon>
        <taxon>Parasitiformes</taxon>
        <taxon>Ixodida</taxon>
        <taxon>Ixodoidea</taxon>
        <taxon>Ixodidae</taxon>
        <taxon>Amblyomminae</taxon>
        <taxon>Amblyomma</taxon>
    </lineage>
</organism>
<dbReference type="EMBL" id="JARKHS020012831">
    <property type="protein sequence ID" value="KAK8776537.1"/>
    <property type="molecule type" value="Genomic_DNA"/>
</dbReference>
<dbReference type="SUPFAM" id="SSF90123">
    <property type="entry name" value="ABC transporter transmembrane region"/>
    <property type="match status" value="1"/>
</dbReference>
<feature type="domain" description="ABC transmembrane type-1" evidence="11">
    <location>
        <begin position="120"/>
        <end position="196"/>
    </location>
</feature>
<proteinExistence type="predicted"/>
<dbReference type="PANTHER" id="PTHR24223">
    <property type="entry name" value="ATP-BINDING CASSETTE SUB-FAMILY C"/>
    <property type="match status" value="1"/>
</dbReference>
<evidence type="ECO:0000256" key="4">
    <source>
        <dbReference type="ARBA" id="ARBA00022737"/>
    </source>
</evidence>
<reference evidence="12 13" key="1">
    <citation type="journal article" date="2023" name="Arcadia Sci">
        <title>De novo assembly of a long-read Amblyomma americanum tick genome.</title>
        <authorList>
            <person name="Chou S."/>
            <person name="Poskanzer K.E."/>
            <person name="Rollins M."/>
            <person name="Thuy-Boun P.S."/>
        </authorList>
    </citation>
    <scope>NUCLEOTIDE SEQUENCE [LARGE SCALE GENOMIC DNA]</scope>
    <source>
        <strain evidence="12">F_SG_1</strain>
        <tissue evidence="12">Salivary glands</tissue>
    </source>
</reference>
<dbReference type="AlphaFoldDB" id="A0AAQ4EP87"/>
<evidence type="ECO:0000256" key="9">
    <source>
        <dbReference type="SAM" id="MobiDB-lite"/>
    </source>
</evidence>
<accession>A0AAQ4EP87</accession>
<evidence type="ECO:0000256" key="3">
    <source>
        <dbReference type="ARBA" id="ARBA00022692"/>
    </source>
</evidence>
<name>A0AAQ4EP87_AMBAM</name>
<keyword evidence="7 10" id="KW-1133">Transmembrane helix</keyword>
<feature type="compositionally biased region" description="Basic and acidic residues" evidence="9">
    <location>
        <begin position="277"/>
        <end position="290"/>
    </location>
</feature>
<keyword evidence="5" id="KW-0547">Nucleotide-binding</keyword>
<feature type="region of interest" description="Disordered" evidence="9">
    <location>
        <begin position="277"/>
        <end position="328"/>
    </location>
</feature>
<keyword evidence="4" id="KW-0677">Repeat</keyword>
<feature type="non-terminal residue" evidence="12">
    <location>
        <position position="1"/>
    </location>
</feature>
<evidence type="ECO:0000256" key="7">
    <source>
        <dbReference type="ARBA" id="ARBA00022989"/>
    </source>
</evidence>
<dbReference type="GO" id="GO:0016020">
    <property type="term" value="C:membrane"/>
    <property type="evidence" value="ECO:0007669"/>
    <property type="project" value="InterPro"/>
</dbReference>
<dbReference type="PANTHER" id="PTHR24223:SF443">
    <property type="entry name" value="MULTIDRUG-RESISTANCE LIKE PROTEIN 1, ISOFORM I"/>
    <property type="match status" value="1"/>
</dbReference>
<evidence type="ECO:0000313" key="13">
    <source>
        <dbReference type="Proteomes" id="UP001321473"/>
    </source>
</evidence>
<feature type="transmembrane region" description="Helical" evidence="10">
    <location>
        <begin position="402"/>
        <end position="425"/>
    </location>
</feature>
<evidence type="ECO:0000256" key="10">
    <source>
        <dbReference type="SAM" id="Phobius"/>
    </source>
</evidence>
<keyword evidence="2" id="KW-0813">Transport</keyword>
<feature type="transmembrane region" description="Helical" evidence="10">
    <location>
        <begin position="139"/>
        <end position="160"/>
    </location>
</feature>
<evidence type="ECO:0000256" key="1">
    <source>
        <dbReference type="ARBA" id="ARBA00004127"/>
    </source>
</evidence>
<comment type="subcellular location">
    <subcellularLocation>
        <location evidence="1">Endomembrane system</location>
        <topology evidence="1">Multi-pass membrane protein</topology>
    </subcellularLocation>
</comment>